<organism evidence="2">
    <name type="scientific">marine sediment metagenome</name>
    <dbReference type="NCBI Taxonomy" id="412755"/>
    <lineage>
        <taxon>unclassified sequences</taxon>
        <taxon>metagenomes</taxon>
        <taxon>ecological metagenomes</taxon>
    </lineage>
</organism>
<proteinExistence type="predicted"/>
<comment type="caution">
    <text evidence="2">The sequence shown here is derived from an EMBL/GenBank/DDBJ whole genome shotgun (WGS) entry which is preliminary data.</text>
</comment>
<dbReference type="InterPro" id="IPR052106">
    <property type="entry name" value="PINc/VapC_TA"/>
</dbReference>
<dbReference type="AlphaFoldDB" id="X1QPH5"/>
<dbReference type="SUPFAM" id="SSF88723">
    <property type="entry name" value="PIN domain-like"/>
    <property type="match status" value="1"/>
</dbReference>
<reference evidence="2" key="1">
    <citation type="journal article" date="2014" name="Front. Microbiol.">
        <title>High frequency of phylogenetically diverse reductive dehalogenase-homologous genes in deep subseafloor sedimentary metagenomes.</title>
        <authorList>
            <person name="Kawai M."/>
            <person name="Futagami T."/>
            <person name="Toyoda A."/>
            <person name="Takaki Y."/>
            <person name="Nishi S."/>
            <person name="Hori S."/>
            <person name="Arai W."/>
            <person name="Tsubouchi T."/>
            <person name="Morono Y."/>
            <person name="Uchiyama I."/>
            <person name="Ito T."/>
            <person name="Fujiyama A."/>
            <person name="Inagaki F."/>
            <person name="Takami H."/>
        </authorList>
    </citation>
    <scope>NUCLEOTIDE SEQUENCE</scope>
    <source>
        <strain evidence="2">Expedition CK06-06</strain>
    </source>
</reference>
<dbReference type="InterPro" id="IPR002716">
    <property type="entry name" value="PIN_dom"/>
</dbReference>
<evidence type="ECO:0000313" key="2">
    <source>
        <dbReference type="EMBL" id="GAI45174.1"/>
    </source>
</evidence>
<sequence length="139" mass="16131">MIKKIKVFIDANIPMYAAGQEHPNKVPSIKILESVSEGKIIGVTSTEVLQEILYRYWAINLLKKGLKVFNDFLQIVDDALPINFQIMCETRDILEKNDHQNIFPRDAIHAATMNYYGINCIATYDEHFRIFKHIKYISL</sequence>
<accession>X1QPH5</accession>
<dbReference type="InterPro" id="IPR029060">
    <property type="entry name" value="PIN-like_dom_sf"/>
</dbReference>
<dbReference type="Pfam" id="PF01850">
    <property type="entry name" value="PIN"/>
    <property type="match status" value="1"/>
</dbReference>
<gene>
    <name evidence="2" type="ORF">S06H3_47017</name>
</gene>
<evidence type="ECO:0000259" key="1">
    <source>
        <dbReference type="SMART" id="SM00670"/>
    </source>
</evidence>
<name>X1QPH5_9ZZZZ</name>
<dbReference type="SMART" id="SM00670">
    <property type="entry name" value="PINc"/>
    <property type="match status" value="1"/>
</dbReference>
<dbReference type="EMBL" id="BARV01029492">
    <property type="protein sequence ID" value="GAI45174.1"/>
    <property type="molecule type" value="Genomic_DNA"/>
</dbReference>
<protein>
    <recommendedName>
        <fullName evidence="1">PIN domain-containing protein</fullName>
    </recommendedName>
</protein>
<feature type="domain" description="PIN" evidence="1">
    <location>
        <begin position="5"/>
        <end position="130"/>
    </location>
</feature>
<dbReference type="PANTHER" id="PTHR38826">
    <property type="entry name" value="RIBONUCLEASE VAPC13"/>
    <property type="match status" value="1"/>
</dbReference>
<dbReference type="Gene3D" id="3.40.50.1010">
    <property type="entry name" value="5'-nuclease"/>
    <property type="match status" value="1"/>
</dbReference>
<dbReference type="PANTHER" id="PTHR38826:SF5">
    <property type="entry name" value="RIBONUCLEASE VAPC13"/>
    <property type="match status" value="1"/>
</dbReference>